<keyword evidence="9" id="KW-1185">Reference proteome</keyword>
<dbReference type="Proteomes" id="UP000460435">
    <property type="component" value="Unassembled WGS sequence"/>
</dbReference>
<evidence type="ECO:0000256" key="2">
    <source>
        <dbReference type="ARBA" id="ARBA00009784"/>
    </source>
</evidence>
<organism evidence="8 9">
    <name type="scientific">Phytoactinopolyspora mesophila</name>
    <dbReference type="NCBI Taxonomy" id="2650750"/>
    <lineage>
        <taxon>Bacteria</taxon>
        <taxon>Bacillati</taxon>
        <taxon>Actinomycetota</taxon>
        <taxon>Actinomycetes</taxon>
        <taxon>Jiangellales</taxon>
        <taxon>Jiangellaceae</taxon>
        <taxon>Phytoactinopolyspora</taxon>
    </lineage>
</organism>
<comment type="caution">
    <text evidence="8">The sequence shown here is derived from an EMBL/GenBank/DDBJ whole genome shotgun (WGS) entry which is preliminary data.</text>
</comment>
<sequence>MNWQMFGEAFVTLFVIMDPPGTVPIFLALTGAQQASATRNRAAWVAVAVALGVIVTFALFGQAILDYLGISLPALQTAGGLLLLLVALQLLTGALDDPDAPASGNVAMVPLGTPLLAGPGAIVATMVFVQRSDEPADYLAVAAAILAVHLLLWIFMRYSTVVIRVLRESGILLVSRIAGLLLAAIAVQLVADAVRAFIDGAG</sequence>
<dbReference type="RefSeq" id="WP_162452738.1">
    <property type="nucleotide sequence ID" value="NZ_WLZY01000009.1"/>
</dbReference>
<dbReference type="AlphaFoldDB" id="A0A7K3MA15"/>
<feature type="transmembrane region" description="Helical" evidence="7">
    <location>
        <begin position="107"/>
        <end position="129"/>
    </location>
</feature>
<keyword evidence="5 7" id="KW-1133">Transmembrane helix</keyword>
<accession>A0A7K3MA15</accession>
<comment type="subcellular location">
    <subcellularLocation>
        <location evidence="1 7">Cell membrane</location>
        <topology evidence="1 7">Multi-pass membrane protein</topology>
    </subcellularLocation>
</comment>
<evidence type="ECO:0000313" key="9">
    <source>
        <dbReference type="Proteomes" id="UP000460435"/>
    </source>
</evidence>
<feature type="transmembrane region" description="Helical" evidence="7">
    <location>
        <begin position="135"/>
        <end position="156"/>
    </location>
</feature>
<feature type="transmembrane region" description="Helical" evidence="7">
    <location>
        <begin position="77"/>
        <end position="95"/>
    </location>
</feature>
<dbReference type="PANTHER" id="PTHR33508">
    <property type="entry name" value="UPF0056 MEMBRANE PROTEIN YHCE"/>
    <property type="match status" value="1"/>
</dbReference>
<evidence type="ECO:0000256" key="7">
    <source>
        <dbReference type="RuleBase" id="RU362048"/>
    </source>
</evidence>
<dbReference type="Pfam" id="PF01914">
    <property type="entry name" value="MarC"/>
    <property type="match status" value="1"/>
</dbReference>
<dbReference type="NCBIfam" id="TIGR00427">
    <property type="entry name" value="NAAT family transporter"/>
    <property type="match status" value="1"/>
</dbReference>
<dbReference type="EMBL" id="WLZY01000009">
    <property type="protein sequence ID" value="NDL60040.1"/>
    <property type="molecule type" value="Genomic_DNA"/>
</dbReference>
<feature type="transmembrane region" description="Helical" evidence="7">
    <location>
        <begin position="42"/>
        <end position="65"/>
    </location>
</feature>
<dbReference type="InterPro" id="IPR002771">
    <property type="entry name" value="Multi_antbiot-R_MarC"/>
</dbReference>
<comment type="similarity">
    <text evidence="2 7">Belongs to the UPF0056 (MarC) family.</text>
</comment>
<evidence type="ECO:0000256" key="3">
    <source>
        <dbReference type="ARBA" id="ARBA00022475"/>
    </source>
</evidence>
<name>A0A7K3MA15_9ACTN</name>
<proteinExistence type="inferred from homology"/>
<gene>
    <name evidence="8" type="ORF">F7O44_23475</name>
</gene>
<keyword evidence="3" id="KW-1003">Cell membrane</keyword>
<feature type="transmembrane region" description="Helical" evidence="7">
    <location>
        <begin position="177"/>
        <end position="198"/>
    </location>
</feature>
<evidence type="ECO:0000256" key="5">
    <source>
        <dbReference type="ARBA" id="ARBA00022989"/>
    </source>
</evidence>
<evidence type="ECO:0000256" key="6">
    <source>
        <dbReference type="ARBA" id="ARBA00023136"/>
    </source>
</evidence>
<evidence type="ECO:0000256" key="4">
    <source>
        <dbReference type="ARBA" id="ARBA00022692"/>
    </source>
</evidence>
<keyword evidence="6 7" id="KW-0472">Membrane</keyword>
<evidence type="ECO:0000256" key="1">
    <source>
        <dbReference type="ARBA" id="ARBA00004651"/>
    </source>
</evidence>
<dbReference type="GO" id="GO:0005886">
    <property type="term" value="C:plasma membrane"/>
    <property type="evidence" value="ECO:0007669"/>
    <property type="project" value="UniProtKB-SubCell"/>
</dbReference>
<keyword evidence="4 7" id="KW-0812">Transmembrane</keyword>
<feature type="transmembrane region" description="Helical" evidence="7">
    <location>
        <begin position="6"/>
        <end position="30"/>
    </location>
</feature>
<protein>
    <recommendedName>
        <fullName evidence="7">UPF0056 membrane protein</fullName>
    </recommendedName>
</protein>
<evidence type="ECO:0000313" key="8">
    <source>
        <dbReference type="EMBL" id="NDL60040.1"/>
    </source>
</evidence>
<reference evidence="8 9" key="1">
    <citation type="submission" date="2019-11" db="EMBL/GenBank/DDBJ databases">
        <authorList>
            <person name="Li X.-J."/>
            <person name="Feng X.-M."/>
        </authorList>
    </citation>
    <scope>NUCLEOTIDE SEQUENCE [LARGE SCALE GENOMIC DNA]</scope>
    <source>
        <strain evidence="8 9">XMNu-373</strain>
    </source>
</reference>
<dbReference type="PANTHER" id="PTHR33508:SF1">
    <property type="entry name" value="UPF0056 MEMBRANE PROTEIN YHCE"/>
    <property type="match status" value="1"/>
</dbReference>